<feature type="transmembrane region" description="Helical" evidence="8">
    <location>
        <begin position="278"/>
        <end position="301"/>
    </location>
</feature>
<dbReference type="SUPFAM" id="SSF82866">
    <property type="entry name" value="Multidrug efflux transporter AcrB transmembrane domain"/>
    <property type="match status" value="2"/>
</dbReference>
<feature type="transmembrane region" description="Helical" evidence="8">
    <location>
        <begin position="368"/>
        <end position="388"/>
    </location>
</feature>
<name>A0ABW1ETM0_9ACTN</name>
<organism evidence="10 11">
    <name type="scientific">Kitasatospora aburaviensis</name>
    <dbReference type="NCBI Taxonomy" id="67265"/>
    <lineage>
        <taxon>Bacteria</taxon>
        <taxon>Bacillati</taxon>
        <taxon>Actinomycetota</taxon>
        <taxon>Actinomycetes</taxon>
        <taxon>Kitasatosporales</taxon>
        <taxon>Streptomycetaceae</taxon>
        <taxon>Kitasatospora</taxon>
    </lineage>
</organism>
<evidence type="ECO:0000256" key="7">
    <source>
        <dbReference type="SAM" id="MobiDB-lite"/>
    </source>
</evidence>
<feature type="transmembrane region" description="Helical" evidence="8">
    <location>
        <begin position="12"/>
        <end position="30"/>
    </location>
</feature>
<gene>
    <name evidence="10" type="ORF">ACFP0N_08030</name>
</gene>
<proteinExistence type="inferred from homology"/>
<feature type="region of interest" description="Disordered" evidence="7">
    <location>
        <begin position="696"/>
        <end position="716"/>
    </location>
</feature>
<feature type="transmembrane region" description="Helical" evidence="8">
    <location>
        <begin position="551"/>
        <end position="575"/>
    </location>
</feature>
<feature type="domain" description="SSD" evidence="9">
    <location>
        <begin position="203"/>
        <end position="335"/>
    </location>
</feature>
<dbReference type="PANTHER" id="PTHR33406:SF6">
    <property type="entry name" value="MEMBRANE PROTEIN YDGH-RELATED"/>
    <property type="match status" value="1"/>
</dbReference>
<dbReference type="PROSITE" id="PS50156">
    <property type="entry name" value="SSD"/>
    <property type="match status" value="1"/>
</dbReference>
<evidence type="ECO:0000256" key="1">
    <source>
        <dbReference type="ARBA" id="ARBA00004651"/>
    </source>
</evidence>
<dbReference type="Proteomes" id="UP001596067">
    <property type="component" value="Unassembled WGS sequence"/>
</dbReference>
<feature type="transmembrane region" description="Helical" evidence="8">
    <location>
        <begin position="525"/>
        <end position="544"/>
    </location>
</feature>
<comment type="subcellular location">
    <subcellularLocation>
        <location evidence="1">Cell membrane</location>
        <topology evidence="1">Multi-pass membrane protein</topology>
    </subcellularLocation>
</comment>
<dbReference type="InterPro" id="IPR004869">
    <property type="entry name" value="MMPL_dom"/>
</dbReference>
<dbReference type="PANTHER" id="PTHR33406">
    <property type="entry name" value="MEMBRANE PROTEIN MJ1562-RELATED"/>
    <property type="match status" value="1"/>
</dbReference>
<feature type="transmembrane region" description="Helical" evidence="8">
    <location>
        <begin position="237"/>
        <end position="258"/>
    </location>
</feature>
<evidence type="ECO:0000256" key="3">
    <source>
        <dbReference type="ARBA" id="ARBA00022475"/>
    </source>
</evidence>
<evidence type="ECO:0000256" key="6">
    <source>
        <dbReference type="ARBA" id="ARBA00023136"/>
    </source>
</evidence>
<evidence type="ECO:0000313" key="11">
    <source>
        <dbReference type="Proteomes" id="UP001596067"/>
    </source>
</evidence>
<keyword evidence="4 8" id="KW-0812">Transmembrane</keyword>
<feature type="transmembrane region" description="Helical" evidence="8">
    <location>
        <begin position="587"/>
        <end position="608"/>
    </location>
</feature>
<feature type="transmembrane region" description="Helical" evidence="8">
    <location>
        <begin position="205"/>
        <end position="225"/>
    </location>
</feature>
<dbReference type="EMBL" id="JBHSOD010000007">
    <property type="protein sequence ID" value="MFC5884920.1"/>
    <property type="molecule type" value="Genomic_DNA"/>
</dbReference>
<dbReference type="Gene3D" id="1.20.1640.10">
    <property type="entry name" value="Multidrug efflux transporter AcrB transmembrane domain"/>
    <property type="match status" value="2"/>
</dbReference>
<dbReference type="Pfam" id="PF03176">
    <property type="entry name" value="MMPL"/>
    <property type="match status" value="2"/>
</dbReference>
<feature type="transmembrane region" description="Helical" evidence="8">
    <location>
        <begin position="313"/>
        <end position="336"/>
    </location>
</feature>
<dbReference type="InterPro" id="IPR050545">
    <property type="entry name" value="Mycobact_MmpL"/>
</dbReference>
<keyword evidence="5 8" id="KW-1133">Transmembrane helix</keyword>
<dbReference type="InterPro" id="IPR000731">
    <property type="entry name" value="SSD"/>
</dbReference>
<reference evidence="11" key="1">
    <citation type="journal article" date="2019" name="Int. J. Syst. Evol. Microbiol.">
        <title>The Global Catalogue of Microorganisms (GCM) 10K type strain sequencing project: providing services to taxonomists for standard genome sequencing and annotation.</title>
        <authorList>
            <consortium name="The Broad Institute Genomics Platform"/>
            <consortium name="The Broad Institute Genome Sequencing Center for Infectious Disease"/>
            <person name="Wu L."/>
            <person name="Ma J."/>
        </authorList>
    </citation>
    <scope>NUCLEOTIDE SEQUENCE [LARGE SCALE GENOMIC DNA]</scope>
    <source>
        <strain evidence="11">CGMCC 4.1469</strain>
    </source>
</reference>
<protein>
    <submittedName>
        <fullName evidence="10">MMPL family transporter</fullName>
    </submittedName>
</protein>
<evidence type="ECO:0000256" key="4">
    <source>
        <dbReference type="ARBA" id="ARBA00022692"/>
    </source>
</evidence>
<keyword evidence="3" id="KW-1003">Cell membrane</keyword>
<sequence>MFTRIGRFVVRRPWLVVIAWLVAAVALTVLSPKLESTTDQAEFLPSHYESVQVADLEKRAFPGQDQPAALGVFQRTDGGALTDGDKADVQKVAAGLQAKQYPHLNKVQADPGSVSPDGRIALAQIYADTKNVYEPAVTDDVKQLRADAKELLSATGLKLGVTGAAASALDAQESGSNTDGMIMMATLLLIVVLLGVIFRSPLIALLPVIVIALVYLTAIGLISTASEVFGLTADASVSTMLIVVLFGVGTDYLLFLLFRYREFLRAGLEPRPAMAEAVARVGETIASAAGAVVVAFLALTLSTMGMLRAMGPALAIAVAVSLVAGVTLVPAVFALLGRAAFWPSKAWKREPKNALAQRVGGLTARRPGLVAGVSGGLLVVLALGALGFKADFDTGGSMPKNLESVQAMDDLQAGFSAGRAEPTLVFLENTSGGRLPEDQLAAYRDKLAGIEGVAQVAPAAPNTDGSVVQYSVSLKYRPMEDKAIDLVDGTLRDQAHAAAPAGSRALVGGTTAVMADIRTAVERDYTVVFPVAGLAIMLILGLLLRSVVAPWFLMLSVGLGFAGTLGATVWLFQGIKGNDGVLFSLPVLVYLFVVAIGTDYNILMVARLREEIRGGSDPRAAIRHAVARSAPTMGAAAVILAGTFGVLMLADNSMLQQMGFAVAFGILLTAFVMALFLVPATTTLLGRRAWWPGLAQQEPAPAGEEPVLVGSGRTTG</sequence>
<accession>A0ABW1ETM0</accession>
<feature type="transmembrane region" description="Helical" evidence="8">
    <location>
        <begin position="180"/>
        <end position="198"/>
    </location>
</feature>
<keyword evidence="6 8" id="KW-0472">Membrane</keyword>
<evidence type="ECO:0000313" key="10">
    <source>
        <dbReference type="EMBL" id="MFC5884920.1"/>
    </source>
</evidence>
<dbReference type="RefSeq" id="WP_313762789.1">
    <property type="nucleotide sequence ID" value="NZ_BAAAVH010000039.1"/>
</dbReference>
<feature type="transmembrane region" description="Helical" evidence="8">
    <location>
        <begin position="629"/>
        <end position="650"/>
    </location>
</feature>
<comment type="similarity">
    <text evidence="2">Belongs to the resistance-nodulation-cell division (RND) (TC 2.A.6) family. MmpL subfamily.</text>
</comment>
<evidence type="ECO:0000259" key="9">
    <source>
        <dbReference type="PROSITE" id="PS50156"/>
    </source>
</evidence>
<evidence type="ECO:0000256" key="5">
    <source>
        <dbReference type="ARBA" id="ARBA00022989"/>
    </source>
</evidence>
<evidence type="ECO:0000256" key="2">
    <source>
        <dbReference type="ARBA" id="ARBA00010157"/>
    </source>
</evidence>
<feature type="transmembrane region" description="Helical" evidence="8">
    <location>
        <begin position="656"/>
        <end position="678"/>
    </location>
</feature>
<keyword evidence="11" id="KW-1185">Reference proteome</keyword>
<comment type="caution">
    <text evidence="10">The sequence shown here is derived from an EMBL/GenBank/DDBJ whole genome shotgun (WGS) entry which is preliminary data.</text>
</comment>
<evidence type="ECO:0000256" key="8">
    <source>
        <dbReference type="SAM" id="Phobius"/>
    </source>
</evidence>